<dbReference type="Proteomes" id="UP000664277">
    <property type="component" value="Unassembled WGS sequence"/>
</dbReference>
<reference evidence="1" key="1">
    <citation type="submission" date="2021-02" db="EMBL/GenBank/DDBJ databases">
        <title>Genome-Resolved Metagenomics of a Microbial Community Performing Photosynthetic Biological Nutrient Removal.</title>
        <authorList>
            <person name="Mcdaniel E.A."/>
        </authorList>
    </citation>
    <scope>NUCLEOTIDE SEQUENCE</scope>
    <source>
        <strain evidence="1">UWPOB_OBS1</strain>
    </source>
</reference>
<protein>
    <submittedName>
        <fullName evidence="1">Uncharacterized protein</fullName>
    </submittedName>
</protein>
<proteinExistence type="predicted"/>
<evidence type="ECO:0000313" key="2">
    <source>
        <dbReference type="Proteomes" id="UP000664277"/>
    </source>
</evidence>
<organism evidence="1 2">
    <name type="scientific">Candidatus Obscuribacter phosphatis</name>
    <dbReference type="NCBI Taxonomy" id="1906157"/>
    <lineage>
        <taxon>Bacteria</taxon>
        <taxon>Bacillati</taxon>
        <taxon>Candidatus Melainabacteria</taxon>
        <taxon>Candidatus Obscuribacterales</taxon>
        <taxon>Candidatus Obscuribacteraceae</taxon>
        <taxon>Candidatus Obscuribacter</taxon>
    </lineage>
</organism>
<dbReference type="AlphaFoldDB" id="A0A8J7TLK1"/>
<evidence type="ECO:0000313" key="1">
    <source>
        <dbReference type="EMBL" id="MBN8660714.1"/>
    </source>
</evidence>
<sequence length="84" mass="9720">MITDKDTAISMREHMANILWLLTASANSSPLTECPEDEKREYNLAIAEVCELIYSKVIQPIESKHTGLPELKHVRHEEFKRKKL</sequence>
<name>A0A8J7TLK1_9BACT</name>
<comment type="caution">
    <text evidence="1">The sequence shown here is derived from an EMBL/GenBank/DDBJ whole genome shotgun (WGS) entry which is preliminary data.</text>
</comment>
<accession>A0A8J7TLK1</accession>
<dbReference type="EMBL" id="JAFLCK010000012">
    <property type="protein sequence ID" value="MBN8660714.1"/>
    <property type="molecule type" value="Genomic_DNA"/>
</dbReference>
<gene>
    <name evidence="1" type="ORF">J0M35_10145</name>
</gene>